<sequence>MKQTCRLLLLLVGLLPLAIGLPQVQAEDDNAQGHGKCYVEGSSRNHTVVVNPITLNIPLAHVDTPVEIFRTETAYDFPLTDIDVGCKASDPYFDSRTVYFINSAASNILNTQYSGAKGQALLKTTVPGINYTVELICDYCDRDRKTVVGLHLLAGSNSKNTYPSPDDWFAWENSDAMWKLRFRLYQTPEFKPQTGVSEGRAISGKIATWRIGGSGEPEIYFVADTSSLHFTVTEPTCDAHVLISNGKEISNNTLSLGEYYTSQVKNSTTPEIPFTIRGKGCSASKIKVKMVAANSSPKSNLLGKTNGSASGAGVKVVSKLGSANTVMMPNGTNWVINNYQDDWWALSRDFYFTAQLLPDGQPIAAGNFSAKATFTFNYE</sequence>
<keyword evidence="4" id="KW-0281">Fimbrium</keyword>
<evidence type="ECO:0000256" key="2">
    <source>
        <dbReference type="ARBA" id="ARBA00006671"/>
    </source>
</evidence>
<dbReference type="InterPro" id="IPR036937">
    <property type="entry name" value="Adhesion_dom_fimbrial_sf"/>
</dbReference>
<evidence type="ECO:0000256" key="3">
    <source>
        <dbReference type="ARBA" id="ARBA00022729"/>
    </source>
</evidence>
<reference evidence="7 8" key="1">
    <citation type="submission" date="2018-06" db="EMBL/GenBank/DDBJ databases">
        <authorList>
            <consortium name="Pathogen Informatics"/>
            <person name="Doyle S."/>
        </authorList>
    </citation>
    <scope>NUCLEOTIDE SEQUENCE [LARGE SCALE GENOMIC DNA]</scope>
    <source>
        <strain evidence="7 8">NCTC12151</strain>
    </source>
</reference>
<dbReference type="InterPro" id="IPR050263">
    <property type="entry name" value="Bact_Fimbrial_Adh_Pro"/>
</dbReference>
<dbReference type="AlphaFoldDB" id="A0A2X4UX79"/>
<dbReference type="RefSeq" id="WP_232054930.1">
    <property type="nucleotide sequence ID" value="NZ_LR698987.1"/>
</dbReference>
<feature type="signal peptide" evidence="5">
    <location>
        <begin position="1"/>
        <end position="26"/>
    </location>
</feature>
<organism evidence="7 8">
    <name type="scientific">Leminorella richardii</name>
    <dbReference type="NCBI Taxonomy" id="158841"/>
    <lineage>
        <taxon>Bacteria</taxon>
        <taxon>Pseudomonadati</taxon>
        <taxon>Pseudomonadota</taxon>
        <taxon>Gammaproteobacteria</taxon>
        <taxon>Enterobacterales</taxon>
        <taxon>Budviciaceae</taxon>
        <taxon>Leminorella</taxon>
    </lineage>
</organism>
<dbReference type="Pfam" id="PF00419">
    <property type="entry name" value="Fimbrial"/>
    <property type="match status" value="1"/>
</dbReference>
<dbReference type="PANTHER" id="PTHR33420">
    <property type="entry name" value="FIMBRIAL SUBUNIT ELFA-RELATED"/>
    <property type="match status" value="1"/>
</dbReference>
<proteinExistence type="inferred from homology"/>
<evidence type="ECO:0000313" key="8">
    <source>
        <dbReference type="Proteomes" id="UP000249005"/>
    </source>
</evidence>
<dbReference type="InterPro" id="IPR000259">
    <property type="entry name" value="Adhesion_dom_fimbrial"/>
</dbReference>
<dbReference type="KEGG" id="lri:NCTC12151_03078"/>
<keyword evidence="8" id="KW-1185">Reference proteome</keyword>
<accession>A0A2X4UX79</accession>
<feature type="chain" id="PRO_5016072282" evidence="5">
    <location>
        <begin position="27"/>
        <end position="379"/>
    </location>
</feature>
<dbReference type="Gene3D" id="2.60.40.1090">
    <property type="entry name" value="Fimbrial-type adhesion domain"/>
    <property type="match status" value="1"/>
</dbReference>
<name>A0A2X4UX79_9GAMM</name>
<evidence type="ECO:0000256" key="1">
    <source>
        <dbReference type="ARBA" id="ARBA00004561"/>
    </source>
</evidence>
<dbReference type="SUPFAM" id="SSF49401">
    <property type="entry name" value="Bacterial adhesins"/>
    <property type="match status" value="1"/>
</dbReference>
<evidence type="ECO:0000259" key="6">
    <source>
        <dbReference type="Pfam" id="PF00419"/>
    </source>
</evidence>
<comment type="subcellular location">
    <subcellularLocation>
        <location evidence="1">Fimbrium</location>
    </subcellularLocation>
</comment>
<dbReference type="GO" id="GO:0043709">
    <property type="term" value="P:cell adhesion involved in single-species biofilm formation"/>
    <property type="evidence" value="ECO:0007669"/>
    <property type="project" value="TreeGrafter"/>
</dbReference>
<comment type="similarity">
    <text evidence="2">Belongs to the fimbrial protein family.</text>
</comment>
<gene>
    <name evidence="7" type="ORF">NCTC12151_03078</name>
</gene>
<evidence type="ECO:0000313" key="7">
    <source>
        <dbReference type="EMBL" id="SQI43463.1"/>
    </source>
</evidence>
<dbReference type="EMBL" id="LS483470">
    <property type="protein sequence ID" value="SQI43463.1"/>
    <property type="molecule type" value="Genomic_DNA"/>
</dbReference>
<dbReference type="GO" id="GO:0009289">
    <property type="term" value="C:pilus"/>
    <property type="evidence" value="ECO:0007669"/>
    <property type="project" value="UniProtKB-SubCell"/>
</dbReference>
<evidence type="ECO:0000256" key="4">
    <source>
        <dbReference type="ARBA" id="ARBA00023263"/>
    </source>
</evidence>
<keyword evidence="3 5" id="KW-0732">Signal</keyword>
<evidence type="ECO:0000256" key="5">
    <source>
        <dbReference type="SAM" id="SignalP"/>
    </source>
</evidence>
<protein>
    <submittedName>
        <fullName evidence="7">Putative fimbrial-like adhesin protein</fullName>
    </submittedName>
</protein>
<dbReference type="InterPro" id="IPR008966">
    <property type="entry name" value="Adhesion_dom_sf"/>
</dbReference>
<dbReference type="Proteomes" id="UP000249005">
    <property type="component" value="Chromosome 1"/>
</dbReference>
<dbReference type="PANTHER" id="PTHR33420:SF12">
    <property type="entry name" value="FIMBRIN-LIKE PROTEIN FIMI-RELATED"/>
    <property type="match status" value="1"/>
</dbReference>
<feature type="domain" description="Fimbrial-type adhesion" evidence="6">
    <location>
        <begin position="249"/>
        <end position="378"/>
    </location>
</feature>